<proteinExistence type="inferred from homology"/>
<dbReference type="EMBL" id="CP000555">
    <property type="protein sequence ID" value="ABM94739.1"/>
    <property type="molecule type" value="Genomic_DNA"/>
</dbReference>
<dbReference type="NCBIfam" id="TIGR00369">
    <property type="entry name" value="unchar_dom_1"/>
    <property type="match status" value="1"/>
</dbReference>
<evidence type="ECO:0000259" key="9">
    <source>
        <dbReference type="Pfam" id="PF03061"/>
    </source>
</evidence>
<evidence type="ECO:0000256" key="3">
    <source>
        <dbReference type="ARBA" id="ARBA00036002"/>
    </source>
</evidence>
<evidence type="ECO:0000256" key="2">
    <source>
        <dbReference type="ARBA" id="ARBA00035880"/>
    </source>
</evidence>
<comment type="similarity">
    <text evidence="4">Belongs to the YigI thioesterase family.</text>
</comment>
<dbReference type="CDD" id="cd03443">
    <property type="entry name" value="PaaI_thioesterase"/>
    <property type="match status" value="1"/>
</dbReference>
<feature type="domain" description="Thioesterase" evidence="9">
    <location>
        <begin position="65"/>
        <end position="144"/>
    </location>
</feature>
<dbReference type="PANTHER" id="PTHR43240">
    <property type="entry name" value="1,4-DIHYDROXY-2-NAPHTHOYL-COA THIOESTERASE 1"/>
    <property type="match status" value="1"/>
</dbReference>
<dbReference type="GO" id="GO:0047617">
    <property type="term" value="F:fatty acyl-CoA hydrolase activity"/>
    <property type="evidence" value="ECO:0007669"/>
    <property type="project" value="UniProtKB-EC"/>
</dbReference>
<evidence type="ECO:0000256" key="5">
    <source>
        <dbReference type="ARBA" id="ARBA00038894"/>
    </source>
</evidence>
<comment type="catalytic activity">
    <reaction evidence="3">
        <text>a long-chain fatty acyl-CoA + H2O = a long-chain fatty acid + CoA + H(+)</text>
        <dbReference type="Rhea" id="RHEA:67680"/>
        <dbReference type="ChEBI" id="CHEBI:15377"/>
        <dbReference type="ChEBI" id="CHEBI:15378"/>
        <dbReference type="ChEBI" id="CHEBI:57287"/>
        <dbReference type="ChEBI" id="CHEBI:57560"/>
        <dbReference type="ChEBI" id="CHEBI:83139"/>
    </reaction>
</comment>
<dbReference type="Gene3D" id="3.10.129.10">
    <property type="entry name" value="Hotdog Thioesterase"/>
    <property type="match status" value="1"/>
</dbReference>
<dbReference type="InterPro" id="IPR006683">
    <property type="entry name" value="Thioestr_dom"/>
</dbReference>
<keyword evidence="1" id="KW-0378">Hydrolase</keyword>
<reference evidence="10 11" key="1">
    <citation type="journal article" date="2007" name="J. Bacteriol.">
        <title>Whole-genome analysis of the methyl tert-butyl ether-degrading beta-proteobacterium Methylibium petroleiphilum PM1.</title>
        <authorList>
            <person name="Kane S.R."/>
            <person name="Chakicherla A.Y."/>
            <person name="Chain P.S.G."/>
            <person name="Schmidt R."/>
            <person name="Shin M.W."/>
            <person name="Legler T.C."/>
            <person name="Scow K.M."/>
            <person name="Larimer F.W."/>
            <person name="Lucas S.M."/>
            <person name="Richardson P.M."/>
            <person name="Hristova K.R."/>
        </authorList>
    </citation>
    <scope>NUCLEOTIDE SEQUENCE [LARGE SCALE GENOMIC DNA]</scope>
    <source>
        <strain evidence="11">ATCC BAA-1232 / LMG 22953 / PM1</strain>
    </source>
</reference>
<dbReference type="EC" id="3.1.2.20" evidence="5"/>
<evidence type="ECO:0000313" key="10">
    <source>
        <dbReference type="EMBL" id="ABM94739.1"/>
    </source>
</evidence>
<keyword evidence="11" id="KW-1185">Reference proteome</keyword>
<sequence>MRRATPRSLSGSSAEAARSRHGPDTMDFPVLIPFVEQLGFELVRLSDGEAEITVRVVDALTNSFQVAHGGLTMTLLDVAMAHAARSSNFAQAGLGPGVVTVEMKTSFLRPGEGLLRCHGRLLHRTATLAFCEGRVLGEDGVLCAHATGTFKYLRALPAGAREPKSLQRRLAGSGSD</sequence>
<dbReference type="InterPro" id="IPR003736">
    <property type="entry name" value="PAAI_dom"/>
</dbReference>
<dbReference type="HOGENOM" id="CLU_089876_3_1_4"/>
<organism evidence="10 11">
    <name type="scientific">Methylibium petroleiphilum (strain ATCC BAA-1232 / LMG 22953 / PM1)</name>
    <dbReference type="NCBI Taxonomy" id="420662"/>
    <lineage>
        <taxon>Bacteria</taxon>
        <taxon>Pseudomonadati</taxon>
        <taxon>Pseudomonadota</taxon>
        <taxon>Betaproteobacteria</taxon>
        <taxon>Burkholderiales</taxon>
        <taxon>Sphaerotilaceae</taxon>
        <taxon>Methylibium</taxon>
    </lineage>
</organism>
<evidence type="ECO:0000256" key="8">
    <source>
        <dbReference type="SAM" id="MobiDB-lite"/>
    </source>
</evidence>
<dbReference type="InterPro" id="IPR029069">
    <property type="entry name" value="HotDog_dom_sf"/>
</dbReference>
<feature type="region of interest" description="Disordered" evidence="8">
    <location>
        <begin position="1"/>
        <end position="22"/>
    </location>
</feature>
<dbReference type="KEGG" id="mpt:Mpe_A1780"/>
<name>A2SGQ0_METPP</name>
<dbReference type="Pfam" id="PF03061">
    <property type="entry name" value="4HBT"/>
    <property type="match status" value="1"/>
</dbReference>
<dbReference type="Proteomes" id="UP000000366">
    <property type="component" value="Chromosome"/>
</dbReference>
<protein>
    <recommendedName>
        <fullName evidence="6">Medium/long-chain acyl-CoA thioesterase YigI</fullName>
        <ecNumber evidence="5">3.1.2.20</ecNumber>
    </recommendedName>
</protein>
<gene>
    <name evidence="10" type="ordered locus">Mpe_A1780</name>
</gene>
<comment type="catalytic activity">
    <reaction evidence="7">
        <text>a medium-chain fatty acyl-CoA + H2O = a medium-chain fatty acid + CoA + H(+)</text>
        <dbReference type="Rhea" id="RHEA:68184"/>
        <dbReference type="ChEBI" id="CHEBI:15377"/>
        <dbReference type="ChEBI" id="CHEBI:15378"/>
        <dbReference type="ChEBI" id="CHEBI:57287"/>
        <dbReference type="ChEBI" id="CHEBI:59558"/>
        <dbReference type="ChEBI" id="CHEBI:90546"/>
    </reaction>
</comment>
<dbReference type="eggNOG" id="COG2050">
    <property type="taxonomic scope" value="Bacteria"/>
</dbReference>
<comment type="catalytic activity">
    <reaction evidence="2">
        <text>a fatty acyl-CoA + H2O = a fatty acid + CoA + H(+)</text>
        <dbReference type="Rhea" id="RHEA:16781"/>
        <dbReference type="ChEBI" id="CHEBI:15377"/>
        <dbReference type="ChEBI" id="CHEBI:15378"/>
        <dbReference type="ChEBI" id="CHEBI:28868"/>
        <dbReference type="ChEBI" id="CHEBI:57287"/>
        <dbReference type="ChEBI" id="CHEBI:77636"/>
        <dbReference type="EC" id="3.1.2.20"/>
    </reaction>
</comment>
<dbReference type="AlphaFoldDB" id="A2SGQ0"/>
<dbReference type="PANTHER" id="PTHR43240:SF20">
    <property type="entry name" value="MEDIUM_LONG-CHAIN ACYL-COA THIOESTERASE YIGI"/>
    <property type="match status" value="1"/>
</dbReference>
<evidence type="ECO:0000256" key="4">
    <source>
        <dbReference type="ARBA" id="ARBA00038381"/>
    </source>
</evidence>
<evidence type="ECO:0000256" key="7">
    <source>
        <dbReference type="ARBA" id="ARBA00048062"/>
    </source>
</evidence>
<evidence type="ECO:0000256" key="6">
    <source>
        <dbReference type="ARBA" id="ARBA00040062"/>
    </source>
</evidence>
<accession>A2SGQ0</accession>
<evidence type="ECO:0000313" key="11">
    <source>
        <dbReference type="Proteomes" id="UP000000366"/>
    </source>
</evidence>
<dbReference type="SUPFAM" id="SSF54637">
    <property type="entry name" value="Thioesterase/thiol ester dehydrase-isomerase"/>
    <property type="match status" value="1"/>
</dbReference>
<dbReference type="STRING" id="420662.Mpe_A1780"/>
<evidence type="ECO:0000256" key="1">
    <source>
        <dbReference type="ARBA" id="ARBA00022801"/>
    </source>
</evidence>